<organism evidence="1 2">
    <name type="scientific">Brachionus plicatilis</name>
    <name type="common">Marine rotifer</name>
    <name type="synonym">Brachionus muelleri</name>
    <dbReference type="NCBI Taxonomy" id="10195"/>
    <lineage>
        <taxon>Eukaryota</taxon>
        <taxon>Metazoa</taxon>
        <taxon>Spiralia</taxon>
        <taxon>Gnathifera</taxon>
        <taxon>Rotifera</taxon>
        <taxon>Eurotatoria</taxon>
        <taxon>Monogononta</taxon>
        <taxon>Pseudotrocha</taxon>
        <taxon>Ploima</taxon>
        <taxon>Brachionidae</taxon>
        <taxon>Brachionus</taxon>
    </lineage>
</organism>
<keyword evidence="2" id="KW-1185">Reference proteome</keyword>
<proteinExistence type="predicted"/>
<name>A0A3M7SQK0_BRAPC</name>
<dbReference type="EMBL" id="REGN01000953">
    <property type="protein sequence ID" value="RNA37975.1"/>
    <property type="molecule type" value="Genomic_DNA"/>
</dbReference>
<sequence length="91" mass="9812">MSAVGVLDRLASVFTFGETSLEEMASCQVLAFCFDWKSVGSFFGCSEFVGICSNFAGLVGAVDLWSSRRLVCAFGRQFGQMACGLQSSKDR</sequence>
<evidence type="ECO:0000313" key="1">
    <source>
        <dbReference type="EMBL" id="RNA37975.1"/>
    </source>
</evidence>
<protein>
    <submittedName>
        <fullName evidence="1">Uncharacterized protein</fullName>
    </submittedName>
</protein>
<gene>
    <name evidence="1" type="ORF">BpHYR1_034802</name>
</gene>
<comment type="caution">
    <text evidence="1">The sequence shown here is derived from an EMBL/GenBank/DDBJ whole genome shotgun (WGS) entry which is preliminary data.</text>
</comment>
<dbReference type="Proteomes" id="UP000276133">
    <property type="component" value="Unassembled WGS sequence"/>
</dbReference>
<evidence type="ECO:0000313" key="2">
    <source>
        <dbReference type="Proteomes" id="UP000276133"/>
    </source>
</evidence>
<accession>A0A3M7SQK0</accession>
<dbReference type="AlphaFoldDB" id="A0A3M7SQK0"/>
<reference evidence="1 2" key="1">
    <citation type="journal article" date="2018" name="Sci. Rep.">
        <title>Genomic signatures of local adaptation to the degree of environmental predictability in rotifers.</title>
        <authorList>
            <person name="Franch-Gras L."/>
            <person name="Hahn C."/>
            <person name="Garcia-Roger E.M."/>
            <person name="Carmona M.J."/>
            <person name="Serra M."/>
            <person name="Gomez A."/>
        </authorList>
    </citation>
    <scope>NUCLEOTIDE SEQUENCE [LARGE SCALE GENOMIC DNA]</scope>
    <source>
        <strain evidence="1">HYR1</strain>
    </source>
</reference>